<sequence length="218" mass="23379">MAMIESAYEVREAADYLIAGQNLLFTHLPYQNYLRDLDSDTTPETLTRRIVERYNPGPSAPYTISALDLRQLWEGIGSDLPQRINTLAALLLAELPNPTPANHPLVLALTCAYSATQKFGYDTSGTIDEREGYVDLVGFARHLSSDSSLSAAIRAAGAAVAVCFFCSVLAAKPPTRSRNGFFGGGEASPKPPPGAYLQPKSASVTTAQPRTTLLGMIA</sequence>
<feature type="region of interest" description="Disordered" evidence="1">
    <location>
        <begin position="180"/>
        <end position="204"/>
    </location>
</feature>
<organism evidence="2 3">
    <name type="scientific">Candidatus Viridilinea halotolerans</name>
    <dbReference type="NCBI Taxonomy" id="2491704"/>
    <lineage>
        <taxon>Bacteria</taxon>
        <taxon>Bacillati</taxon>
        <taxon>Chloroflexota</taxon>
        <taxon>Chloroflexia</taxon>
        <taxon>Chloroflexales</taxon>
        <taxon>Chloroflexineae</taxon>
        <taxon>Oscillochloridaceae</taxon>
        <taxon>Candidatus Viridilinea</taxon>
    </lineage>
</organism>
<accession>A0A426UCG7</accession>
<protein>
    <submittedName>
        <fullName evidence="2">Uncharacterized protein</fullName>
    </submittedName>
</protein>
<gene>
    <name evidence="2" type="ORF">EI684_00265</name>
</gene>
<dbReference type="AlphaFoldDB" id="A0A426UCG7"/>
<comment type="caution">
    <text evidence="2">The sequence shown here is derived from an EMBL/GenBank/DDBJ whole genome shotgun (WGS) entry which is preliminary data.</text>
</comment>
<dbReference type="Proteomes" id="UP000280307">
    <property type="component" value="Unassembled WGS sequence"/>
</dbReference>
<evidence type="ECO:0000256" key="1">
    <source>
        <dbReference type="SAM" id="MobiDB-lite"/>
    </source>
</evidence>
<evidence type="ECO:0000313" key="2">
    <source>
        <dbReference type="EMBL" id="RRR78463.1"/>
    </source>
</evidence>
<name>A0A426UCG7_9CHLR</name>
<dbReference type="EMBL" id="RSAS01000014">
    <property type="protein sequence ID" value="RRR78463.1"/>
    <property type="molecule type" value="Genomic_DNA"/>
</dbReference>
<proteinExistence type="predicted"/>
<evidence type="ECO:0000313" key="3">
    <source>
        <dbReference type="Proteomes" id="UP000280307"/>
    </source>
</evidence>
<reference evidence="2 3" key="1">
    <citation type="submission" date="2018-12" db="EMBL/GenBank/DDBJ databases">
        <title>Genome Sequence of Candidatus Viridilinea halotolerans isolated from saline sulfide-rich spring.</title>
        <authorList>
            <person name="Grouzdev D.S."/>
            <person name="Burganskaya E.I."/>
            <person name="Krutkina M.S."/>
            <person name="Sukhacheva M.V."/>
            <person name="Gorlenko V.M."/>
        </authorList>
    </citation>
    <scope>NUCLEOTIDE SEQUENCE [LARGE SCALE GENOMIC DNA]</scope>
    <source>
        <strain evidence="2">Chok-6</strain>
    </source>
</reference>